<dbReference type="InterPro" id="IPR016181">
    <property type="entry name" value="Acyl_CoA_acyltransferase"/>
</dbReference>
<dbReference type="PANTHER" id="PTHR43617">
    <property type="entry name" value="L-AMINO ACID N-ACETYLTRANSFERASE"/>
    <property type="match status" value="1"/>
</dbReference>
<dbReference type="EMBL" id="BSNM01000014">
    <property type="protein sequence ID" value="GLQ31992.1"/>
    <property type="molecule type" value="Genomic_DNA"/>
</dbReference>
<dbReference type="CDD" id="cd04301">
    <property type="entry name" value="NAT_SF"/>
    <property type="match status" value="1"/>
</dbReference>
<accession>A0AA37W6H0</accession>
<dbReference type="PROSITE" id="PS51186">
    <property type="entry name" value="GNAT"/>
    <property type="match status" value="1"/>
</dbReference>
<dbReference type="RefSeq" id="WP_284381810.1">
    <property type="nucleotide sequence ID" value="NZ_BSNM01000014.1"/>
</dbReference>
<keyword evidence="3" id="KW-1185">Reference proteome</keyword>
<gene>
    <name evidence="2" type="ORF">GCM10007876_24710</name>
</gene>
<protein>
    <submittedName>
        <fullName evidence="2">N-acetyltransferase</fullName>
    </submittedName>
</protein>
<dbReference type="PANTHER" id="PTHR43617:SF2">
    <property type="entry name" value="UPF0039 PROTEIN SLL0451"/>
    <property type="match status" value="1"/>
</dbReference>
<dbReference type="GO" id="GO:0016747">
    <property type="term" value="F:acyltransferase activity, transferring groups other than amino-acyl groups"/>
    <property type="evidence" value="ECO:0007669"/>
    <property type="project" value="InterPro"/>
</dbReference>
<sequence>MSITIRKETPSDVDQIHEVTVAAFLNAPHTDHTEQFIVKALRESGVLSISLVAETEGKVVGHVAVSPVSVSNGADSWYGLGPISVEPGQQGKGIGSLLMNAALDELKEMQANGCVLLGDPEYYSRFGFCPVDGLILPNVPPEYFQAILFQGDFPQGEVEYHQSFNTKA</sequence>
<dbReference type="SUPFAM" id="SSF55729">
    <property type="entry name" value="Acyl-CoA N-acyltransferases (Nat)"/>
    <property type="match status" value="1"/>
</dbReference>
<comment type="caution">
    <text evidence="2">The sequence shown here is derived from an EMBL/GenBank/DDBJ whole genome shotgun (WGS) entry which is preliminary data.</text>
</comment>
<dbReference type="Gene3D" id="3.40.630.30">
    <property type="match status" value="1"/>
</dbReference>
<dbReference type="Proteomes" id="UP001161389">
    <property type="component" value="Unassembled WGS sequence"/>
</dbReference>
<evidence type="ECO:0000313" key="2">
    <source>
        <dbReference type="EMBL" id="GLQ31992.1"/>
    </source>
</evidence>
<dbReference type="AlphaFoldDB" id="A0AA37W6H0"/>
<name>A0AA37W6H0_9GAMM</name>
<dbReference type="Pfam" id="PF13527">
    <property type="entry name" value="Acetyltransf_9"/>
    <property type="match status" value="1"/>
</dbReference>
<reference evidence="2" key="1">
    <citation type="journal article" date="2014" name="Int. J. Syst. Evol. Microbiol.">
        <title>Complete genome sequence of Corynebacterium casei LMG S-19264T (=DSM 44701T), isolated from a smear-ripened cheese.</title>
        <authorList>
            <consortium name="US DOE Joint Genome Institute (JGI-PGF)"/>
            <person name="Walter F."/>
            <person name="Albersmeier A."/>
            <person name="Kalinowski J."/>
            <person name="Ruckert C."/>
        </authorList>
    </citation>
    <scope>NUCLEOTIDE SEQUENCE</scope>
    <source>
        <strain evidence="2">NBRC 110071</strain>
    </source>
</reference>
<dbReference type="InterPro" id="IPR050276">
    <property type="entry name" value="MshD_Acetyltransferase"/>
</dbReference>
<feature type="domain" description="N-acetyltransferase" evidence="1">
    <location>
        <begin position="3"/>
        <end position="154"/>
    </location>
</feature>
<organism evidence="2 3">
    <name type="scientific">Litoribrevibacter albus</name>
    <dbReference type="NCBI Taxonomy" id="1473156"/>
    <lineage>
        <taxon>Bacteria</taxon>
        <taxon>Pseudomonadati</taxon>
        <taxon>Pseudomonadota</taxon>
        <taxon>Gammaproteobacteria</taxon>
        <taxon>Oceanospirillales</taxon>
        <taxon>Oceanospirillaceae</taxon>
        <taxon>Litoribrevibacter</taxon>
    </lineage>
</organism>
<dbReference type="InterPro" id="IPR000182">
    <property type="entry name" value="GNAT_dom"/>
</dbReference>
<evidence type="ECO:0000259" key="1">
    <source>
        <dbReference type="PROSITE" id="PS51186"/>
    </source>
</evidence>
<reference evidence="2" key="2">
    <citation type="submission" date="2023-01" db="EMBL/GenBank/DDBJ databases">
        <title>Draft genome sequence of Litoribrevibacter albus strain NBRC 110071.</title>
        <authorList>
            <person name="Sun Q."/>
            <person name="Mori K."/>
        </authorList>
    </citation>
    <scope>NUCLEOTIDE SEQUENCE</scope>
    <source>
        <strain evidence="2">NBRC 110071</strain>
    </source>
</reference>
<proteinExistence type="predicted"/>
<evidence type="ECO:0000313" key="3">
    <source>
        <dbReference type="Proteomes" id="UP001161389"/>
    </source>
</evidence>